<name>A0ABW1FW10_9ACTN</name>
<dbReference type="PIRSF" id="PIRSF000097">
    <property type="entry name" value="AKR"/>
    <property type="match status" value="1"/>
</dbReference>
<sequence length="275" mass="30348">MTRLVPEVTLNNGVKMPQLGLGVFQVPNDTAADIVARALEVGYRAVDTAAAYRNEKGTGQAIAASGIPREKLFVTTKLWNDNQGYDSTMRAFDTSLAQLGLEYVDLYLIHWPCPKQDKYLDTWKAFERIYADGRARAIGVSNFEIAHLERLAEASEITPAVNQIELHPRLPQRELSGYLDGQGIACEAWSPLGQGTVLDDPVLKTIAEKHGKTPAQVVLRWHLDADRIVIPKTVTPARLKENLDVFDFILDRDDRAAISALGSGDRIGPNPNDFG</sequence>
<dbReference type="PANTHER" id="PTHR43827">
    <property type="entry name" value="2,5-DIKETO-D-GLUCONIC ACID REDUCTASE"/>
    <property type="match status" value="1"/>
</dbReference>
<comment type="similarity">
    <text evidence="1">Belongs to the aldo/keto reductase family.</text>
</comment>
<dbReference type="InterPro" id="IPR020471">
    <property type="entry name" value="AKR"/>
</dbReference>
<dbReference type="PROSITE" id="PS00062">
    <property type="entry name" value="ALDOKETO_REDUCTASE_2"/>
    <property type="match status" value="1"/>
</dbReference>
<organism evidence="5 6">
    <name type="scientific">Streptacidiphilus monticola</name>
    <dbReference type="NCBI Taxonomy" id="2161674"/>
    <lineage>
        <taxon>Bacteria</taxon>
        <taxon>Bacillati</taxon>
        <taxon>Actinomycetota</taxon>
        <taxon>Actinomycetes</taxon>
        <taxon>Kitasatosporales</taxon>
        <taxon>Streptomycetaceae</taxon>
        <taxon>Streptacidiphilus</taxon>
    </lineage>
</organism>
<dbReference type="RefSeq" id="WP_380580356.1">
    <property type="nucleotide sequence ID" value="NZ_JBHSQJ010000016.1"/>
</dbReference>
<protein>
    <submittedName>
        <fullName evidence="5">Aldo/keto reductase</fullName>
    </submittedName>
</protein>
<proteinExistence type="inferred from homology"/>
<keyword evidence="3" id="KW-0560">Oxidoreductase</keyword>
<evidence type="ECO:0000259" key="4">
    <source>
        <dbReference type="Pfam" id="PF00248"/>
    </source>
</evidence>
<dbReference type="Gene3D" id="3.20.20.100">
    <property type="entry name" value="NADP-dependent oxidoreductase domain"/>
    <property type="match status" value="1"/>
</dbReference>
<feature type="domain" description="NADP-dependent oxidoreductase" evidence="4">
    <location>
        <begin position="24"/>
        <end position="261"/>
    </location>
</feature>
<keyword evidence="2" id="KW-0521">NADP</keyword>
<dbReference type="InterPro" id="IPR036812">
    <property type="entry name" value="NAD(P)_OxRdtase_dom_sf"/>
</dbReference>
<dbReference type="Pfam" id="PF00248">
    <property type="entry name" value="Aldo_ket_red"/>
    <property type="match status" value="1"/>
</dbReference>
<dbReference type="PROSITE" id="PS00063">
    <property type="entry name" value="ALDOKETO_REDUCTASE_3"/>
    <property type="match status" value="1"/>
</dbReference>
<evidence type="ECO:0000256" key="3">
    <source>
        <dbReference type="ARBA" id="ARBA00023002"/>
    </source>
</evidence>
<evidence type="ECO:0000313" key="5">
    <source>
        <dbReference type="EMBL" id="MFC5906689.1"/>
    </source>
</evidence>
<evidence type="ECO:0000256" key="1">
    <source>
        <dbReference type="ARBA" id="ARBA00007905"/>
    </source>
</evidence>
<keyword evidence="6" id="KW-1185">Reference proteome</keyword>
<reference evidence="6" key="1">
    <citation type="journal article" date="2019" name="Int. J. Syst. Evol. Microbiol.">
        <title>The Global Catalogue of Microorganisms (GCM) 10K type strain sequencing project: providing services to taxonomists for standard genome sequencing and annotation.</title>
        <authorList>
            <consortium name="The Broad Institute Genomics Platform"/>
            <consortium name="The Broad Institute Genome Sequencing Center for Infectious Disease"/>
            <person name="Wu L."/>
            <person name="Ma J."/>
        </authorList>
    </citation>
    <scope>NUCLEOTIDE SEQUENCE [LARGE SCALE GENOMIC DNA]</scope>
    <source>
        <strain evidence="6">JCM 4816</strain>
    </source>
</reference>
<dbReference type="Proteomes" id="UP001596174">
    <property type="component" value="Unassembled WGS sequence"/>
</dbReference>
<gene>
    <name evidence="5" type="ORF">ACFP3V_05590</name>
</gene>
<dbReference type="InterPro" id="IPR018170">
    <property type="entry name" value="Aldo/ket_reductase_CS"/>
</dbReference>
<accession>A0ABW1FW10</accession>
<dbReference type="EMBL" id="JBHSQJ010000016">
    <property type="protein sequence ID" value="MFC5906689.1"/>
    <property type="molecule type" value="Genomic_DNA"/>
</dbReference>
<evidence type="ECO:0000313" key="6">
    <source>
        <dbReference type="Proteomes" id="UP001596174"/>
    </source>
</evidence>
<comment type="caution">
    <text evidence="5">The sequence shown here is derived from an EMBL/GenBank/DDBJ whole genome shotgun (WGS) entry which is preliminary data.</text>
</comment>
<dbReference type="SUPFAM" id="SSF51430">
    <property type="entry name" value="NAD(P)-linked oxidoreductase"/>
    <property type="match status" value="1"/>
</dbReference>
<dbReference type="PRINTS" id="PR00069">
    <property type="entry name" value="ALDKETRDTASE"/>
</dbReference>
<evidence type="ECO:0000256" key="2">
    <source>
        <dbReference type="ARBA" id="ARBA00022857"/>
    </source>
</evidence>
<dbReference type="InterPro" id="IPR023210">
    <property type="entry name" value="NADP_OxRdtase_dom"/>
</dbReference>
<dbReference type="PANTHER" id="PTHR43827:SF3">
    <property type="entry name" value="NADP-DEPENDENT OXIDOREDUCTASE DOMAIN-CONTAINING PROTEIN"/>
    <property type="match status" value="1"/>
</dbReference>